<evidence type="ECO:0000313" key="2">
    <source>
        <dbReference type="EMBL" id="BBY45498.1"/>
    </source>
</evidence>
<dbReference type="InterPro" id="IPR054469">
    <property type="entry name" value="Pred_hydrolase_N"/>
</dbReference>
<evidence type="ECO:0000259" key="1">
    <source>
        <dbReference type="Pfam" id="PF22905"/>
    </source>
</evidence>
<feature type="domain" description="Predicted hydrolase N-terminal" evidence="1">
    <location>
        <begin position="4"/>
        <end position="110"/>
    </location>
</feature>
<sequence>MTVDFKHLDVGVLTGSAGGDPWQMNRTVQSGSPGEISELATAFHNAGVCTTETSEEFAVAQQRFASAWDRQDGGGHPINDSAEVKRAMESLQLNREQIGRIAVDLQNISGSPDTSVG</sequence>
<protein>
    <recommendedName>
        <fullName evidence="1">Predicted hydrolase N-terminal domain-containing protein</fullName>
    </recommendedName>
</protein>
<dbReference type="KEGG" id="mcee:MCEL_37930"/>
<dbReference type="Pfam" id="PF22905">
    <property type="entry name" value="Hydro_N_hd"/>
    <property type="match status" value="1"/>
</dbReference>
<name>A0A1X0BJM6_MYCCF</name>
<dbReference type="STRING" id="1249101.BST21_23175"/>
<accession>A0A1X0BJM6</accession>
<dbReference type="OrthoDB" id="4509678at2"/>
<organism evidence="2 3">
    <name type="scientific">Mycolicibacterium celeriflavum</name>
    <name type="common">Mycobacterium celeriflavum</name>
    <dbReference type="NCBI Taxonomy" id="1249101"/>
    <lineage>
        <taxon>Bacteria</taxon>
        <taxon>Bacillati</taxon>
        <taxon>Actinomycetota</taxon>
        <taxon>Actinomycetes</taxon>
        <taxon>Mycobacteriales</taxon>
        <taxon>Mycobacteriaceae</taxon>
        <taxon>Mycolicibacterium</taxon>
    </lineage>
</organism>
<gene>
    <name evidence="2" type="ORF">MCEL_37930</name>
</gene>
<proteinExistence type="predicted"/>
<dbReference type="AlphaFoldDB" id="A0A1X0BJM6"/>
<dbReference type="EMBL" id="AP022591">
    <property type="protein sequence ID" value="BBY45498.1"/>
    <property type="molecule type" value="Genomic_DNA"/>
</dbReference>
<dbReference type="RefSeq" id="WP_083007226.1">
    <property type="nucleotide sequence ID" value="NZ_AP022591.1"/>
</dbReference>
<evidence type="ECO:0000313" key="3">
    <source>
        <dbReference type="Proteomes" id="UP000466431"/>
    </source>
</evidence>
<reference evidence="2 3" key="1">
    <citation type="journal article" date="2019" name="Emerg. Microbes Infect.">
        <title>Comprehensive subspecies identification of 175 nontuberculous mycobacteria species based on 7547 genomic profiles.</title>
        <authorList>
            <person name="Matsumoto Y."/>
            <person name="Kinjo T."/>
            <person name="Motooka D."/>
            <person name="Nabeya D."/>
            <person name="Jung N."/>
            <person name="Uechi K."/>
            <person name="Horii T."/>
            <person name="Iida T."/>
            <person name="Fujita J."/>
            <person name="Nakamura S."/>
        </authorList>
    </citation>
    <scope>NUCLEOTIDE SEQUENCE [LARGE SCALE GENOMIC DNA]</scope>
    <source>
        <strain evidence="2 3">JCM 18439</strain>
    </source>
</reference>
<keyword evidence="3" id="KW-1185">Reference proteome</keyword>
<dbReference type="Proteomes" id="UP000466431">
    <property type="component" value="Chromosome"/>
</dbReference>